<evidence type="ECO:0000313" key="14">
    <source>
        <dbReference type="Proteomes" id="UP000193411"/>
    </source>
</evidence>
<dbReference type="InterPro" id="IPR004364">
    <property type="entry name" value="Aa-tRNA-synt_II"/>
</dbReference>
<dbReference type="EC" id="6.1.1.22" evidence="3"/>
<evidence type="ECO:0000256" key="9">
    <source>
        <dbReference type="ARBA" id="ARBA00023146"/>
    </source>
</evidence>
<dbReference type="Pfam" id="PF20917">
    <property type="entry name" value="AsnRS_N"/>
    <property type="match status" value="1"/>
</dbReference>
<name>A0A1Y2I2Z2_9FUNG</name>
<dbReference type="Proteomes" id="UP000193411">
    <property type="component" value="Unassembled WGS sequence"/>
</dbReference>
<keyword evidence="14" id="KW-1185">Reference proteome</keyword>
<dbReference type="InterPro" id="IPR004522">
    <property type="entry name" value="Asn-tRNA-ligase"/>
</dbReference>
<reference evidence="13 14" key="1">
    <citation type="submission" date="2016-07" db="EMBL/GenBank/DDBJ databases">
        <title>Pervasive Adenine N6-methylation of Active Genes in Fungi.</title>
        <authorList>
            <consortium name="DOE Joint Genome Institute"/>
            <person name="Mondo S.J."/>
            <person name="Dannebaum R.O."/>
            <person name="Kuo R.C."/>
            <person name="Labutti K."/>
            <person name="Haridas S."/>
            <person name="Kuo A."/>
            <person name="Salamov A."/>
            <person name="Ahrendt S.R."/>
            <person name="Lipzen A."/>
            <person name="Sullivan W."/>
            <person name="Andreopoulos W.B."/>
            <person name="Clum A."/>
            <person name="Lindquist E."/>
            <person name="Daum C."/>
            <person name="Ramamoorthy G.K."/>
            <person name="Gryganskyi A."/>
            <person name="Culley D."/>
            <person name="Magnuson J.K."/>
            <person name="James T.Y."/>
            <person name="O'Malley M.A."/>
            <person name="Stajich J.E."/>
            <person name="Spatafora J.W."/>
            <person name="Visel A."/>
            <person name="Grigoriev I.V."/>
        </authorList>
    </citation>
    <scope>NUCLEOTIDE SEQUENCE [LARGE SCALE GENOMIC DNA]</scope>
    <source>
        <strain evidence="13 14">PL171</strain>
    </source>
</reference>
<comment type="catalytic activity">
    <reaction evidence="11">
        <text>tRNA(Asn) + L-asparagine + ATP = L-asparaginyl-tRNA(Asn) + AMP + diphosphate + H(+)</text>
        <dbReference type="Rhea" id="RHEA:11180"/>
        <dbReference type="Rhea" id="RHEA-COMP:9659"/>
        <dbReference type="Rhea" id="RHEA-COMP:9674"/>
        <dbReference type="ChEBI" id="CHEBI:15378"/>
        <dbReference type="ChEBI" id="CHEBI:30616"/>
        <dbReference type="ChEBI" id="CHEBI:33019"/>
        <dbReference type="ChEBI" id="CHEBI:58048"/>
        <dbReference type="ChEBI" id="CHEBI:78442"/>
        <dbReference type="ChEBI" id="CHEBI:78515"/>
        <dbReference type="ChEBI" id="CHEBI:456215"/>
        <dbReference type="EC" id="6.1.1.22"/>
    </reaction>
</comment>
<dbReference type="CDD" id="cd04323">
    <property type="entry name" value="AsnRS_cyto_like_N"/>
    <property type="match status" value="1"/>
</dbReference>
<dbReference type="GO" id="GO:0006421">
    <property type="term" value="P:asparaginyl-tRNA aminoacylation"/>
    <property type="evidence" value="ECO:0007669"/>
    <property type="project" value="InterPro"/>
</dbReference>
<keyword evidence="6" id="KW-0547">Nucleotide-binding</keyword>
<keyword evidence="7" id="KW-0067">ATP-binding</keyword>
<dbReference type="PRINTS" id="PR01042">
    <property type="entry name" value="TRNASYNTHASP"/>
</dbReference>
<dbReference type="EMBL" id="MCFL01000001">
    <property type="protein sequence ID" value="ORZ41235.1"/>
    <property type="molecule type" value="Genomic_DNA"/>
</dbReference>
<gene>
    <name evidence="13" type="ORF">BCR44DRAFT_24038</name>
</gene>
<evidence type="ECO:0000256" key="3">
    <source>
        <dbReference type="ARBA" id="ARBA00012816"/>
    </source>
</evidence>
<dbReference type="OrthoDB" id="1931232at2759"/>
<dbReference type="Gene3D" id="3.30.1910.20">
    <property type="entry name" value="asparaginyl-tRNA synthetase, N-terminal domain"/>
    <property type="match status" value="1"/>
</dbReference>
<dbReference type="SUPFAM" id="SSF55681">
    <property type="entry name" value="Class II aaRS and biotin synthetases"/>
    <property type="match status" value="1"/>
</dbReference>
<dbReference type="Gene3D" id="2.40.50.140">
    <property type="entry name" value="Nucleic acid-binding proteins"/>
    <property type="match status" value="1"/>
</dbReference>
<comment type="similarity">
    <text evidence="2">Belongs to the class-II aminoacyl-tRNA synthetase family.</text>
</comment>
<evidence type="ECO:0000256" key="4">
    <source>
        <dbReference type="ARBA" id="ARBA00022490"/>
    </source>
</evidence>
<dbReference type="Pfam" id="PF01336">
    <property type="entry name" value="tRNA_anti-codon"/>
    <property type="match status" value="1"/>
</dbReference>
<dbReference type="PROSITE" id="PS50862">
    <property type="entry name" value="AA_TRNA_LIGASE_II"/>
    <property type="match status" value="1"/>
</dbReference>
<proteinExistence type="inferred from homology"/>
<dbReference type="InterPro" id="IPR012340">
    <property type="entry name" value="NA-bd_OB-fold"/>
</dbReference>
<keyword evidence="8" id="KW-0648">Protein biosynthesis</keyword>
<evidence type="ECO:0000256" key="7">
    <source>
        <dbReference type="ARBA" id="ARBA00022840"/>
    </source>
</evidence>
<dbReference type="CDD" id="cd00776">
    <property type="entry name" value="AsxRS_core"/>
    <property type="match status" value="1"/>
</dbReference>
<evidence type="ECO:0000256" key="10">
    <source>
        <dbReference type="ARBA" id="ARBA00029886"/>
    </source>
</evidence>
<dbReference type="PANTHER" id="PTHR22594:SF16">
    <property type="entry name" value="ASPARAGINE--TRNA LIGASE, CYTOPLASMIC"/>
    <property type="match status" value="1"/>
</dbReference>
<evidence type="ECO:0000256" key="1">
    <source>
        <dbReference type="ARBA" id="ARBA00004496"/>
    </source>
</evidence>
<evidence type="ECO:0000256" key="2">
    <source>
        <dbReference type="ARBA" id="ARBA00008226"/>
    </source>
</evidence>
<evidence type="ECO:0000259" key="12">
    <source>
        <dbReference type="PROSITE" id="PS50862"/>
    </source>
</evidence>
<dbReference type="NCBIfam" id="TIGR00457">
    <property type="entry name" value="asnS"/>
    <property type="match status" value="1"/>
</dbReference>
<dbReference type="InterPro" id="IPR048952">
    <property type="entry name" value="AsnRS_N"/>
</dbReference>
<organism evidence="13 14">
    <name type="scientific">Catenaria anguillulae PL171</name>
    <dbReference type="NCBI Taxonomy" id="765915"/>
    <lineage>
        <taxon>Eukaryota</taxon>
        <taxon>Fungi</taxon>
        <taxon>Fungi incertae sedis</taxon>
        <taxon>Blastocladiomycota</taxon>
        <taxon>Blastocladiomycetes</taxon>
        <taxon>Blastocladiales</taxon>
        <taxon>Catenariaceae</taxon>
        <taxon>Catenaria</taxon>
    </lineage>
</organism>
<keyword evidence="9 13" id="KW-0030">Aminoacyl-tRNA synthetase</keyword>
<dbReference type="STRING" id="765915.A0A1Y2I2Z2"/>
<dbReference type="InterPro" id="IPR002312">
    <property type="entry name" value="Asp/Asn-tRNA-synth_IIb"/>
</dbReference>
<evidence type="ECO:0000313" key="13">
    <source>
        <dbReference type="EMBL" id="ORZ41235.1"/>
    </source>
</evidence>
<dbReference type="SUPFAM" id="SSF50249">
    <property type="entry name" value="Nucleic acid-binding proteins"/>
    <property type="match status" value="1"/>
</dbReference>
<keyword evidence="4" id="KW-0963">Cytoplasm</keyword>
<dbReference type="InterPro" id="IPR006195">
    <property type="entry name" value="aa-tRNA-synth_II"/>
</dbReference>
<comment type="subcellular location">
    <subcellularLocation>
        <location evidence="1">Cytoplasm</location>
    </subcellularLocation>
</comment>
<dbReference type="GO" id="GO:0003676">
    <property type="term" value="F:nucleic acid binding"/>
    <property type="evidence" value="ECO:0007669"/>
    <property type="project" value="InterPro"/>
</dbReference>
<evidence type="ECO:0000256" key="8">
    <source>
        <dbReference type="ARBA" id="ARBA00022917"/>
    </source>
</evidence>
<dbReference type="GO" id="GO:0005737">
    <property type="term" value="C:cytoplasm"/>
    <property type="evidence" value="ECO:0007669"/>
    <property type="project" value="UniProtKB-SubCell"/>
</dbReference>
<protein>
    <recommendedName>
        <fullName evidence="3">asparagine--tRNA ligase</fullName>
        <ecNumber evidence="3">6.1.1.22</ecNumber>
    </recommendedName>
    <alternativeName>
        <fullName evidence="10">Asparaginyl-tRNA synthetase</fullName>
    </alternativeName>
</protein>
<evidence type="ECO:0000256" key="11">
    <source>
        <dbReference type="ARBA" id="ARBA00047844"/>
    </source>
</evidence>
<evidence type="ECO:0000256" key="5">
    <source>
        <dbReference type="ARBA" id="ARBA00022598"/>
    </source>
</evidence>
<comment type="caution">
    <text evidence="13">The sequence shown here is derived from an EMBL/GenBank/DDBJ whole genome shotgun (WGS) entry which is preliminary data.</text>
</comment>
<dbReference type="FunFam" id="3.30.930.10:FF:000040">
    <property type="entry name" value="Asparagine--tRNA ligase, cytoplasmic"/>
    <property type="match status" value="1"/>
</dbReference>
<dbReference type="InterPro" id="IPR004365">
    <property type="entry name" value="NA-bd_OB_tRNA"/>
</dbReference>
<accession>A0A1Y2I2Z2</accession>
<dbReference type="InterPro" id="IPR045864">
    <property type="entry name" value="aa-tRNA-synth_II/BPL/LPL"/>
</dbReference>
<feature type="domain" description="Aminoacyl-transfer RNA synthetases class-II family profile" evidence="12">
    <location>
        <begin position="255"/>
        <end position="550"/>
    </location>
</feature>
<dbReference type="Gene3D" id="3.30.930.10">
    <property type="entry name" value="Bira Bifunctional Protein, Domain 2"/>
    <property type="match status" value="1"/>
</dbReference>
<dbReference type="GO" id="GO:0005524">
    <property type="term" value="F:ATP binding"/>
    <property type="evidence" value="ECO:0007669"/>
    <property type="project" value="UniProtKB-KW"/>
</dbReference>
<sequence length="558" mass="63004">MSTKSIYIDEHAGSDSATGLTPADALCSALRALELYGDDEAKPELLVRKQGNQDFEPIAKAQLKKVQKKYEADKAKAAKGAAKAAVDADKIKAKEAEELKRLEDAKKIELVLDESLPEAKAIKIGVAKEHRGQRVAVSAWVHRLRVQGKDMMFAVLRDGTGYLQCVFTGRLCHTYDALTLTTESTIKVFGTLHPVPEGKNAPDGHELVVDYWTVLGKAPGGDEAFTNRLNAESNPDVLYDNRHLMIRGETASAVLKMRALVLRAFREFFYAEGLTEVNPPLMVQTQVEGGSTLFGFNYYGEEAYLTQSSQLYLETVLPAVGDSFTISQSFRAEKSHTRRHLSEFTHIESELAFITFDDLLNHLERMFDFVLDFVTQDPVGKKLLAELNPDFVRPQTPFRRMKYVDAIQWLNDNNVLKEDGTPFQVGDDIPEAPERKMTDTIGVPIFLTYFPREIKSFYMKRDPNDTRFTESVDVLIPNVGEIVGGSMRMAGHQELLDAYEREGMDPAPYYWYNDQRKYGTTEHGGYGLGLERFLAWLLNRYTVRECCLYPRFVGRCKP</sequence>
<keyword evidence="5" id="KW-0436">Ligase</keyword>
<dbReference type="PANTHER" id="PTHR22594">
    <property type="entry name" value="ASPARTYL/LYSYL-TRNA SYNTHETASE"/>
    <property type="match status" value="1"/>
</dbReference>
<evidence type="ECO:0000256" key="6">
    <source>
        <dbReference type="ARBA" id="ARBA00022741"/>
    </source>
</evidence>
<dbReference type="GO" id="GO:0004816">
    <property type="term" value="F:asparagine-tRNA ligase activity"/>
    <property type="evidence" value="ECO:0007669"/>
    <property type="project" value="UniProtKB-EC"/>
</dbReference>
<dbReference type="Pfam" id="PF00152">
    <property type="entry name" value="tRNA-synt_2"/>
    <property type="match status" value="1"/>
</dbReference>
<dbReference type="AlphaFoldDB" id="A0A1Y2I2Z2"/>